<feature type="non-terminal residue" evidence="1">
    <location>
        <position position="1"/>
    </location>
</feature>
<dbReference type="EMBL" id="SJOL01004870">
    <property type="protein sequence ID" value="TGZ71116.1"/>
    <property type="molecule type" value="Genomic_DNA"/>
</dbReference>
<dbReference type="Gene3D" id="2.40.50.700">
    <property type="match status" value="1"/>
</dbReference>
<proteinExistence type="predicted"/>
<dbReference type="SUPFAM" id="SSF50249">
    <property type="entry name" value="Nucleic acid-binding proteins"/>
    <property type="match status" value="1"/>
</dbReference>
<evidence type="ECO:0000313" key="2">
    <source>
        <dbReference type="Proteomes" id="UP000308267"/>
    </source>
</evidence>
<sequence length="152" mass="16597">VLSLPEFLQTYHPNLSEAKLLLDSLQASLHSKKTAVQHAILSADGQEESDGQVVKSTIVPNDAAEVVSTAVGAVEHATEADRVDFTPAAALWPSGFVVGVLSRNWRDYVCTYVPESGAPVEQTGWVLVTPWDRRIPRIRLHTTQAAKLAKER</sequence>
<dbReference type="STRING" id="147828.A0A4S2M4R6"/>
<feature type="non-terminal residue" evidence="1">
    <location>
        <position position="152"/>
    </location>
</feature>
<evidence type="ECO:0000313" key="1">
    <source>
        <dbReference type="EMBL" id="TGZ71116.1"/>
    </source>
</evidence>
<keyword evidence="2" id="KW-1185">Reference proteome</keyword>
<protein>
    <submittedName>
        <fullName evidence="1">Uncharacterized protein</fullName>
    </submittedName>
</protein>
<accession>A0A4S2M4R6</accession>
<dbReference type="OrthoDB" id="372421at2759"/>
<dbReference type="InterPro" id="IPR012340">
    <property type="entry name" value="NA-bd_OB-fold"/>
</dbReference>
<dbReference type="Proteomes" id="UP000308267">
    <property type="component" value="Unassembled WGS sequence"/>
</dbReference>
<gene>
    <name evidence="1" type="ORF">CRM22_002817</name>
</gene>
<dbReference type="AlphaFoldDB" id="A0A4S2M4R6"/>
<organism evidence="1 2">
    <name type="scientific">Opisthorchis felineus</name>
    <dbReference type="NCBI Taxonomy" id="147828"/>
    <lineage>
        <taxon>Eukaryota</taxon>
        <taxon>Metazoa</taxon>
        <taxon>Spiralia</taxon>
        <taxon>Lophotrochozoa</taxon>
        <taxon>Platyhelminthes</taxon>
        <taxon>Trematoda</taxon>
        <taxon>Digenea</taxon>
        <taxon>Opisthorchiida</taxon>
        <taxon>Opisthorchiata</taxon>
        <taxon>Opisthorchiidae</taxon>
        <taxon>Opisthorchis</taxon>
    </lineage>
</organism>
<comment type="caution">
    <text evidence="1">The sequence shown here is derived from an EMBL/GenBank/DDBJ whole genome shotgun (WGS) entry which is preliminary data.</text>
</comment>
<name>A0A4S2M4R6_OPIFE</name>
<reference evidence="1 2" key="1">
    <citation type="journal article" date="2019" name="BMC Genomics">
        <title>New insights from Opisthorchis felineus genome: update on genomics of the epidemiologically important liver flukes.</title>
        <authorList>
            <person name="Ershov N.I."/>
            <person name="Mordvinov V.A."/>
            <person name="Prokhortchouk E.B."/>
            <person name="Pakharukova M.Y."/>
            <person name="Gunbin K.V."/>
            <person name="Ustyantsev K."/>
            <person name="Genaev M.A."/>
            <person name="Blinov A.G."/>
            <person name="Mazur A."/>
            <person name="Boulygina E."/>
            <person name="Tsygankova S."/>
            <person name="Khrameeva E."/>
            <person name="Chekanov N."/>
            <person name="Fan G."/>
            <person name="Xiao A."/>
            <person name="Zhang H."/>
            <person name="Xu X."/>
            <person name="Yang H."/>
            <person name="Solovyev V."/>
            <person name="Lee S.M."/>
            <person name="Liu X."/>
            <person name="Afonnikov D.A."/>
            <person name="Skryabin K.G."/>
        </authorList>
    </citation>
    <scope>NUCLEOTIDE SEQUENCE [LARGE SCALE GENOMIC DNA]</scope>
    <source>
        <strain evidence="1">AK-0245</strain>
        <tissue evidence="1">Whole organism</tissue>
    </source>
</reference>